<protein>
    <submittedName>
        <fullName evidence="2">Uncharacterized protein</fullName>
    </submittedName>
</protein>
<keyword evidence="1" id="KW-0812">Transmembrane</keyword>
<evidence type="ECO:0000313" key="2">
    <source>
        <dbReference type="EMBL" id="BAU01811.1"/>
    </source>
</evidence>
<dbReference type="Pfam" id="PF03140">
    <property type="entry name" value="DUF247"/>
    <property type="match status" value="1"/>
</dbReference>
<gene>
    <name evidence="2" type="primary">Vigan.11G113000</name>
    <name evidence="2" type="ORF">VIGAN_11113000</name>
</gene>
<reference evidence="2 3" key="1">
    <citation type="journal article" date="2015" name="Sci. Rep.">
        <title>The power of single molecule real-time sequencing technology in the de novo assembly of a eukaryotic genome.</title>
        <authorList>
            <person name="Sakai H."/>
            <person name="Naito K."/>
            <person name="Ogiso-Tanaka E."/>
            <person name="Takahashi Y."/>
            <person name="Iseki K."/>
            <person name="Muto C."/>
            <person name="Satou K."/>
            <person name="Teruya K."/>
            <person name="Shiroma A."/>
            <person name="Shimoji M."/>
            <person name="Hirano T."/>
            <person name="Itoh T."/>
            <person name="Kaga A."/>
            <person name="Tomooka N."/>
        </authorList>
    </citation>
    <scope>NUCLEOTIDE SEQUENCE [LARGE SCALE GENOMIC DNA]</scope>
    <source>
        <strain evidence="3">cv. Shumari</strain>
    </source>
</reference>
<name>A0A0S3TA14_PHAAN</name>
<sequence length="86" mass="9966">MINDLSSQLSMPFFNSHYFSLCNSLNDFYENPCNKYKAIFIHDYFNTPWKIASTTAAIMLLFLTFIQTVCSINSLFHGKKSCYVNT</sequence>
<feature type="transmembrane region" description="Helical" evidence="1">
    <location>
        <begin position="56"/>
        <end position="76"/>
    </location>
</feature>
<organism evidence="2 3">
    <name type="scientific">Vigna angularis var. angularis</name>
    <dbReference type="NCBI Taxonomy" id="157739"/>
    <lineage>
        <taxon>Eukaryota</taxon>
        <taxon>Viridiplantae</taxon>
        <taxon>Streptophyta</taxon>
        <taxon>Embryophyta</taxon>
        <taxon>Tracheophyta</taxon>
        <taxon>Spermatophyta</taxon>
        <taxon>Magnoliopsida</taxon>
        <taxon>eudicotyledons</taxon>
        <taxon>Gunneridae</taxon>
        <taxon>Pentapetalae</taxon>
        <taxon>rosids</taxon>
        <taxon>fabids</taxon>
        <taxon>Fabales</taxon>
        <taxon>Fabaceae</taxon>
        <taxon>Papilionoideae</taxon>
        <taxon>50 kb inversion clade</taxon>
        <taxon>NPAAA clade</taxon>
        <taxon>indigoferoid/millettioid clade</taxon>
        <taxon>Phaseoleae</taxon>
        <taxon>Vigna</taxon>
    </lineage>
</organism>
<keyword evidence="1" id="KW-1133">Transmembrane helix</keyword>
<dbReference type="InterPro" id="IPR004158">
    <property type="entry name" value="DUF247_pln"/>
</dbReference>
<dbReference type="EMBL" id="AP015044">
    <property type="protein sequence ID" value="BAU01811.1"/>
    <property type="molecule type" value="Genomic_DNA"/>
</dbReference>
<dbReference type="AlphaFoldDB" id="A0A0S3TA14"/>
<accession>A0A0S3TA14</accession>
<dbReference type="PANTHER" id="PTHR31170:SF19">
    <property type="match status" value="1"/>
</dbReference>
<dbReference type="Proteomes" id="UP000291084">
    <property type="component" value="Chromosome 11"/>
</dbReference>
<proteinExistence type="predicted"/>
<dbReference type="PANTHER" id="PTHR31170">
    <property type="entry name" value="BNAC04G53230D PROTEIN"/>
    <property type="match status" value="1"/>
</dbReference>
<keyword evidence="1" id="KW-0472">Membrane</keyword>
<keyword evidence="3" id="KW-1185">Reference proteome</keyword>
<evidence type="ECO:0000313" key="3">
    <source>
        <dbReference type="Proteomes" id="UP000291084"/>
    </source>
</evidence>
<evidence type="ECO:0000256" key="1">
    <source>
        <dbReference type="SAM" id="Phobius"/>
    </source>
</evidence>